<accession>A0ABW3B440</accession>
<keyword evidence="1" id="KW-0812">Transmembrane</keyword>
<proteinExistence type="predicted"/>
<evidence type="ECO:0000256" key="1">
    <source>
        <dbReference type="SAM" id="Phobius"/>
    </source>
</evidence>
<evidence type="ECO:0000313" key="2">
    <source>
        <dbReference type="EMBL" id="MFD0797389.1"/>
    </source>
</evidence>
<organism evidence="2 3">
    <name type="scientific">Maribacter chungangensis</name>
    <dbReference type="NCBI Taxonomy" id="1069117"/>
    <lineage>
        <taxon>Bacteria</taxon>
        <taxon>Pseudomonadati</taxon>
        <taxon>Bacteroidota</taxon>
        <taxon>Flavobacteriia</taxon>
        <taxon>Flavobacteriales</taxon>
        <taxon>Flavobacteriaceae</taxon>
        <taxon>Maribacter</taxon>
    </lineage>
</organism>
<reference evidence="3" key="1">
    <citation type="journal article" date="2019" name="Int. J. Syst. Evol. Microbiol.">
        <title>The Global Catalogue of Microorganisms (GCM) 10K type strain sequencing project: providing services to taxonomists for standard genome sequencing and annotation.</title>
        <authorList>
            <consortium name="The Broad Institute Genomics Platform"/>
            <consortium name="The Broad Institute Genome Sequencing Center for Infectious Disease"/>
            <person name="Wu L."/>
            <person name="Ma J."/>
        </authorList>
    </citation>
    <scope>NUCLEOTIDE SEQUENCE [LARGE SCALE GENOMIC DNA]</scope>
    <source>
        <strain evidence="3">CCUG 61948</strain>
    </source>
</reference>
<dbReference type="Proteomes" id="UP001597012">
    <property type="component" value="Unassembled WGS sequence"/>
</dbReference>
<evidence type="ECO:0000313" key="3">
    <source>
        <dbReference type="Proteomes" id="UP001597012"/>
    </source>
</evidence>
<gene>
    <name evidence="2" type="ORF">ACFQZJ_07950</name>
</gene>
<name>A0ABW3B440_9FLAO</name>
<evidence type="ECO:0008006" key="4">
    <source>
        <dbReference type="Google" id="ProtNLM"/>
    </source>
</evidence>
<comment type="caution">
    <text evidence="2">The sequence shown here is derived from an EMBL/GenBank/DDBJ whole genome shotgun (WGS) entry which is preliminary data.</text>
</comment>
<keyword evidence="3" id="KW-1185">Reference proteome</keyword>
<dbReference type="RefSeq" id="WP_379933678.1">
    <property type="nucleotide sequence ID" value="NZ_JBHTHY010000005.1"/>
</dbReference>
<sequence length="170" mass="19710">MKIPKKHNPFSIPDRYFEEFSQHLKHRIKEEQPNIPKDAGFKTPKDYFDTLPTLISDTLNTNETKIKQLKPNKWYYMAAASVAVLALTISGLYWTNSKEVSWNDIVNTDIETYFDTNGLALTSYEISEVIPLNDLNAADFLETELQEAYILDYLSEETNDFETLNLDENE</sequence>
<feature type="transmembrane region" description="Helical" evidence="1">
    <location>
        <begin position="74"/>
        <end position="94"/>
    </location>
</feature>
<protein>
    <recommendedName>
        <fullName evidence="4">DUF3379 domain-containing protein</fullName>
    </recommendedName>
</protein>
<keyword evidence="1" id="KW-0472">Membrane</keyword>
<keyword evidence="1" id="KW-1133">Transmembrane helix</keyword>
<dbReference type="EMBL" id="JBHTHY010000005">
    <property type="protein sequence ID" value="MFD0797389.1"/>
    <property type="molecule type" value="Genomic_DNA"/>
</dbReference>